<proteinExistence type="inferred from homology"/>
<accession>A0A0K0XSC2</accession>
<keyword evidence="3" id="KW-0012">Acyltransferase</keyword>
<evidence type="ECO:0000256" key="1">
    <source>
        <dbReference type="ARBA" id="ARBA00044755"/>
    </source>
</evidence>
<dbReference type="Pfam" id="PF04519">
    <property type="entry name" value="Bactofilin"/>
    <property type="match status" value="1"/>
</dbReference>
<comment type="similarity">
    <text evidence="1">Belongs to the bactofilin family.</text>
</comment>
<name>A0A0K0XSC2_9GAMM</name>
<reference evidence="3 4" key="1">
    <citation type="submission" date="2015-07" db="EMBL/GenBank/DDBJ databases">
        <authorList>
            <person name="Noorani M."/>
        </authorList>
    </citation>
    <scope>NUCLEOTIDE SEQUENCE [LARGE SCALE GENOMIC DNA]</scope>
    <source>
        <strain evidence="3 4">KCTC 42284</strain>
    </source>
</reference>
<keyword evidence="4" id="KW-1185">Reference proteome</keyword>
<dbReference type="AlphaFoldDB" id="A0A0K0XSC2"/>
<dbReference type="PANTHER" id="PTHR35024">
    <property type="entry name" value="HYPOTHETICAL CYTOSOLIC PROTEIN"/>
    <property type="match status" value="1"/>
</dbReference>
<dbReference type="KEGG" id="wma:WM2015_194"/>
<organism evidence="3 4">
    <name type="scientific">Wenzhouxiangella marina</name>
    <dbReference type="NCBI Taxonomy" id="1579979"/>
    <lineage>
        <taxon>Bacteria</taxon>
        <taxon>Pseudomonadati</taxon>
        <taxon>Pseudomonadota</taxon>
        <taxon>Gammaproteobacteria</taxon>
        <taxon>Chromatiales</taxon>
        <taxon>Wenzhouxiangellaceae</taxon>
        <taxon>Wenzhouxiangella</taxon>
    </lineage>
</organism>
<dbReference type="Proteomes" id="UP000066624">
    <property type="component" value="Chromosome"/>
</dbReference>
<dbReference type="InterPro" id="IPR007607">
    <property type="entry name" value="BacA/B"/>
</dbReference>
<evidence type="ECO:0000313" key="4">
    <source>
        <dbReference type="Proteomes" id="UP000066624"/>
    </source>
</evidence>
<evidence type="ECO:0000256" key="2">
    <source>
        <dbReference type="SAM" id="MobiDB-lite"/>
    </source>
</evidence>
<gene>
    <name evidence="3" type="ORF">WM2015_194</name>
</gene>
<protein>
    <submittedName>
        <fullName evidence="3">Putative acyltransferase</fullName>
    </submittedName>
</protein>
<dbReference type="RefSeq" id="WP_049724283.1">
    <property type="nucleotide sequence ID" value="NZ_CP012154.1"/>
</dbReference>
<keyword evidence="3" id="KW-0808">Transferase</keyword>
<evidence type="ECO:0000313" key="3">
    <source>
        <dbReference type="EMBL" id="AKS40583.1"/>
    </source>
</evidence>
<sequence>MFNKREASDTAGQAPSRASGSRPASAAGNAVIGASIKVDGTIRGEEDLLIEGRVDGTVELKQNSVTIGSRGQVKADVHAHTIFVEGRMEGNLVASERVVIRQSADIKGSITAPRISLEDGARFNGTIDMDPQTETLKQVFGSGGPARQAAGKSGESAS</sequence>
<feature type="compositionally biased region" description="Low complexity" evidence="2">
    <location>
        <begin position="14"/>
        <end position="26"/>
    </location>
</feature>
<feature type="region of interest" description="Disordered" evidence="2">
    <location>
        <begin position="137"/>
        <end position="158"/>
    </location>
</feature>
<dbReference type="GO" id="GO:0016746">
    <property type="term" value="F:acyltransferase activity"/>
    <property type="evidence" value="ECO:0007669"/>
    <property type="project" value="UniProtKB-KW"/>
</dbReference>
<dbReference type="OrthoDB" id="9811682at2"/>
<dbReference type="EMBL" id="CP012154">
    <property type="protein sequence ID" value="AKS40583.1"/>
    <property type="molecule type" value="Genomic_DNA"/>
</dbReference>
<dbReference type="STRING" id="1579979.WM2015_194"/>
<dbReference type="PANTHER" id="PTHR35024:SF4">
    <property type="entry name" value="POLYMER-FORMING CYTOSKELETAL PROTEIN"/>
    <property type="match status" value="1"/>
</dbReference>
<feature type="region of interest" description="Disordered" evidence="2">
    <location>
        <begin position="1"/>
        <end position="26"/>
    </location>
</feature>